<gene>
    <name evidence="1" type="ORF">KDAU_44460</name>
</gene>
<dbReference type="AlphaFoldDB" id="A0A401ZJS7"/>
<evidence type="ECO:0000313" key="2">
    <source>
        <dbReference type="Proteomes" id="UP000287224"/>
    </source>
</evidence>
<comment type="caution">
    <text evidence="1">The sequence shown here is derived from an EMBL/GenBank/DDBJ whole genome shotgun (WGS) entry which is preliminary data.</text>
</comment>
<dbReference type="Proteomes" id="UP000287224">
    <property type="component" value="Unassembled WGS sequence"/>
</dbReference>
<dbReference type="EMBL" id="BIFQ01000001">
    <property type="protein sequence ID" value="GCE07117.1"/>
    <property type="molecule type" value="Genomic_DNA"/>
</dbReference>
<organism evidence="1 2">
    <name type="scientific">Dictyobacter aurantiacus</name>
    <dbReference type="NCBI Taxonomy" id="1936993"/>
    <lineage>
        <taxon>Bacteria</taxon>
        <taxon>Bacillati</taxon>
        <taxon>Chloroflexota</taxon>
        <taxon>Ktedonobacteria</taxon>
        <taxon>Ktedonobacterales</taxon>
        <taxon>Dictyobacteraceae</taxon>
        <taxon>Dictyobacter</taxon>
    </lineage>
</organism>
<name>A0A401ZJS7_9CHLR</name>
<evidence type="ECO:0000313" key="1">
    <source>
        <dbReference type="EMBL" id="GCE07117.1"/>
    </source>
</evidence>
<keyword evidence="2" id="KW-1185">Reference proteome</keyword>
<sequence>MDPWRSAFLWDVLPSIYSLFIQARVKGDTRITQWEEEDLCSKKDTKDPLSKEMCPKARLKKAAKSS</sequence>
<accession>A0A401ZJS7</accession>
<protein>
    <submittedName>
        <fullName evidence="1">Uncharacterized protein</fullName>
    </submittedName>
</protein>
<reference evidence="2" key="1">
    <citation type="submission" date="2018-12" db="EMBL/GenBank/DDBJ databases">
        <title>Tengunoibacter tsumagoiensis gen. nov., sp. nov., Dictyobacter kobayashii sp. nov., D. alpinus sp. nov., and D. joshuensis sp. nov. and description of Dictyobacteraceae fam. nov. within the order Ktedonobacterales isolated from Tengu-no-mugimeshi.</title>
        <authorList>
            <person name="Wang C.M."/>
            <person name="Zheng Y."/>
            <person name="Sakai Y."/>
            <person name="Toyoda A."/>
            <person name="Minakuchi Y."/>
            <person name="Abe K."/>
            <person name="Yokota A."/>
            <person name="Yabe S."/>
        </authorList>
    </citation>
    <scope>NUCLEOTIDE SEQUENCE [LARGE SCALE GENOMIC DNA]</scope>
    <source>
        <strain evidence="2">S-27</strain>
    </source>
</reference>
<proteinExistence type="predicted"/>